<proteinExistence type="predicted"/>
<dbReference type="PANTHER" id="PTHR36121">
    <property type="entry name" value="PROTEIN SXY"/>
    <property type="match status" value="1"/>
</dbReference>
<dbReference type="PANTHER" id="PTHR36121:SF1">
    <property type="entry name" value="PROTEIN SXY"/>
    <property type="match status" value="1"/>
</dbReference>
<protein>
    <submittedName>
        <fullName evidence="2">TfoX/Sxy family protein</fullName>
    </submittedName>
</protein>
<dbReference type="EMBL" id="JACNJN010000092">
    <property type="protein sequence ID" value="MBC8335115.1"/>
    <property type="molecule type" value="Genomic_DNA"/>
</dbReference>
<evidence type="ECO:0000313" key="3">
    <source>
        <dbReference type="Proteomes" id="UP000614469"/>
    </source>
</evidence>
<dbReference type="InterPro" id="IPR007076">
    <property type="entry name" value="TfoX_N"/>
</dbReference>
<feature type="domain" description="TfoX N-terminal" evidence="1">
    <location>
        <begin position="22"/>
        <end position="101"/>
    </location>
</feature>
<dbReference type="Gene3D" id="3.30.1460.30">
    <property type="entry name" value="YgaC/TfoX-N like chaperone"/>
    <property type="match status" value="1"/>
</dbReference>
<name>A0A8J6THW6_9CHLR</name>
<reference evidence="2 3" key="1">
    <citation type="submission" date="2020-08" db="EMBL/GenBank/DDBJ databases">
        <title>Bridging the membrane lipid divide: bacteria of the FCB group superphylum have the potential to synthesize archaeal ether lipids.</title>
        <authorList>
            <person name="Villanueva L."/>
            <person name="Von Meijenfeldt F.A.B."/>
            <person name="Westbye A.B."/>
            <person name="Yadav S."/>
            <person name="Hopmans E.C."/>
            <person name="Dutilh B.E."/>
            <person name="Sinninghe Damste J.S."/>
        </authorList>
    </citation>
    <scope>NUCLEOTIDE SEQUENCE [LARGE SCALE GENOMIC DNA]</scope>
    <source>
        <strain evidence="2">NIOZ-UU36</strain>
    </source>
</reference>
<evidence type="ECO:0000313" key="2">
    <source>
        <dbReference type="EMBL" id="MBC8335115.1"/>
    </source>
</evidence>
<organism evidence="2 3">
    <name type="scientific">Candidatus Desulfolinea nitratireducens</name>
    <dbReference type="NCBI Taxonomy" id="2841698"/>
    <lineage>
        <taxon>Bacteria</taxon>
        <taxon>Bacillati</taxon>
        <taxon>Chloroflexota</taxon>
        <taxon>Anaerolineae</taxon>
        <taxon>Anaerolineales</taxon>
        <taxon>Anaerolineales incertae sedis</taxon>
        <taxon>Candidatus Desulfolinea</taxon>
    </lineage>
</organism>
<dbReference type="SUPFAM" id="SSF159894">
    <property type="entry name" value="YgaC/TfoX-N like"/>
    <property type="match status" value="1"/>
</dbReference>
<comment type="caution">
    <text evidence="2">The sequence shown here is derived from an EMBL/GenBank/DDBJ whole genome shotgun (WGS) entry which is preliminary data.</text>
</comment>
<dbReference type="AlphaFoldDB" id="A0A8J6THW6"/>
<gene>
    <name evidence="2" type="ORF">H8E29_07625</name>
</gene>
<evidence type="ECO:0000259" key="1">
    <source>
        <dbReference type="Pfam" id="PF04993"/>
    </source>
</evidence>
<sequence length="108" mass="12110">MTAKDNKPSTLAVEEFTGRIFPLGEITHKKMFGGYGVFEDGTMFSLITSEGVIHLKADESNRGKFEETGAQKHARMPYYQIPEQVLENDTELLAWTQEAIAVSKKAKK</sequence>
<accession>A0A8J6THW6</accession>
<dbReference type="Proteomes" id="UP000614469">
    <property type="component" value="Unassembled WGS sequence"/>
</dbReference>
<dbReference type="Pfam" id="PF04993">
    <property type="entry name" value="TfoX_N"/>
    <property type="match status" value="1"/>
</dbReference>
<dbReference type="InterPro" id="IPR047525">
    <property type="entry name" value="TfoX-like"/>
</dbReference>